<sequence length="121" mass="12192">MTPELVRGLVPEVVALEVVRGAVPEAVAPKAARVAVGAAVAVRGAVDVVVPEGVLVATVNTARSGAHHGAVGRQRRPRVWSAVGVAMVIAGVAGWRGTCQSSWSSPSATACGRSACGLFGW</sequence>
<keyword evidence="2" id="KW-1185">Reference proteome</keyword>
<dbReference type="EMBL" id="JAGINT010000001">
    <property type="protein sequence ID" value="MBP2350796.1"/>
    <property type="molecule type" value="Genomic_DNA"/>
</dbReference>
<accession>A0ABS4UGM4</accession>
<gene>
    <name evidence="1" type="ORF">JOF29_001879</name>
</gene>
<evidence type="ECO:0000313" key="2">
    <source>
        <dbReference type="Proteomes" id="UP000755585"/>
    </source>
</evidence>
<name>A0ABS4UGM4_9ACTN</name>
<protein>
    <submittedName>
        <fullName evidence="1">Uncharacterized protein</fullName>
    </submittedName>
</protein>
<dbReference type="Proteomes" id="UP000755585">
    <property type="component" value="Unassembled WGS sequence"/>
</dbReference>
<comment type="caution">
    <text evidence="1">The sequence shown here is derived from an EMBL/GenBank/DDBJ whole genome shotgun (WGS) entry which is preliminary data.</text>
</comment>
<reference evidence="1 2" key="1">
    <citation type="submission" date="2021-03" db="EMBL/GenBank/DDBJ databases">
        <title>Sequencing the genomes of 1000 actinobacteria strains.</title>
        <authorList>
            <person name="Klenk H.-P."/>
        </authorList>
    </citation>
    <scope>NUCLEOTIDE SEQUENCE [LARGE SCALE GENOMIC DNA]</scope>
    <source>
        <strain evidence="1 2">DSM 18824</strain>
    </source>
</reference>
<evidence type="ECO:0000313" key="1">
    <source>
        <dbReference type="EMBL" id="MBP2350796.1"/>
    </source>
</evidence>
<organism evidence="1 2">
    <name type="scientific">Kribbella aluminosa</name>
    <dbReference type="NCBI Taxonomy" id="416017"/>
    <lineage>
        <taxon>Bacteria</taxon>
        <taxon>Bacillati</taxon>
        <taxon>Actinomycetota</taxon>
        <taxon>Actinomycetes</taxon>
        <taxon>Propionibacteriales</taxon>
        <taxon>Kribbellaceae</taxon>
        <taxon>Kribbella</taxon>
    </lineage>
</organism>
<proteinExistence type="predicted"/>